<gene>
    <name evidence="2" type="ORF">BD626DRAFT_395402</name>
</gene>
<dbReference type="AlphaFoldDB" id="A0A550CTF6"/>
<dbReference type="Proteomes" id="UP000320762">
    <property type="component" value="Unassembled WGS sequence"/>
</dbReference>
<reference evidence="2 3" key="1">
    <citation type="journal article" date="2019" name="New Phytol.">
        <title>Comparative genomics reveals unique wood-decay strategies and fruiting body development in the Schizophyllaceae.</title>
        <authorList>
            <person name="Almasi E."/>
            <person name="Sahu N."/>
            <person name="Krizsan K."/>
            <person name="Balint B."/>
            <person name="Kovacs G.M."/>
            <person name="Kiss B."/>
            <person name="Cseklye J."/>
            <person name="Drula E."/>
            <person name="Henrissat B."/>
            <person name="Nagy I."/>
            <person name="Chovatia M."/>
            <person name="Adam C."/>
            <person name="LaButti K."/>
            <person name="Lipzen A."/>
            <person name="Riley R."/>
            <person name="Grigoriev I.V."/>
            <person name="Nagy L.G."/>
        </authorList>
    </citation>
    <scope>NUCLEOTIDE SEQUENCE [LARGE SCALE GENOMIC DNA]</scope>
    <source>
        <strain evidence="2 3">NL-1724</strain>
    </source>
</reference>
<dbReference type="SUPFAM" id="SSF52540">
    <property type="entry name" value="P-loop containing nucleoside triphosphate hydrolases"/>
    <property type="match status" value="1"/>
</dbReference>
<dbReference type="InterPro" id="IPR027417">
    <property type="entry name" value="P-loop_NTPase"/>
</dbReference>
<name>A0A550CTF6_9AGAR</name>
<proteinExistence type="predicted"/>
<comment type="caution">
    <text evidence="2">The sequence shown here is derived from an EMBL/GenBank/DDBJ whole genome shotgun (WGS) entry which is preliminary data.</text>
</comment>
<sequence>MLPDALPRPTPFGQTLGDVRLLLLGGRGSGKTTLANLLVEDNEEVVEQGTWENIDGGRVRRASTYWIEHRDAHGLEKFEPAHNIEITELAGYDYHDDVNGIVATILSIVHAPFISVAQALAPETAPSPVVANLVASSSSPLYTCLVFLSPSTPSSYEQTMVDRLGLHIPIIVLPRSARSRYPATSRLSSLHPSSALALRATLFRSPEAVTSLRGEAADRFLRWREVESVASAISTSQRQLEAHNDRTWNKAQWEAEWEATLSQDVSRRLRERRGTVTAAPPKSPCGVQGALDPLHLPSLFMFSLSLVGPLHRRVAGWMASIPAGLAMLGGFCMGLGIGLLART</sequence>
<accession>A0A550CTF6</accession>
<dbReference type="STRING" id="97359.A0A550CTF6"/>
<evidence type="ECO:0008006" key="4">
    <source>
        <dbReference type="Google" id="ProtNLM"/>
    </source>
</evidence>
<keyword evidence="1" id="KW-0472">Membrane</keyword>
<evidence type="ECO:0000256" key="1">
    <source>
        <dbReference type="SAM" id="Phobius"/>
    </source>
</evidence>
<protein>
    <recommendedName>
        <fullName evidence="4">Septin-type G domain-containing protein</fullName>
    </recommendedName>
</protein>
<dbReference type="Gene3D" id="3.40.50.300">
    <property type="entry name" value="P-loop containing nucleotide triphosphate hydrolases"/>
    <property type="match status" value="1"/>
</dbReference>
<keyword evidence="1" id="KW-1133">Transmembrane helix</keyword>
<evidence type="ECO:0000313" key="3">
    <source>
        <dbReference type="Proteomes" id="UP000320762"/>
    </source>
</evidence>
<keyword evidence="3" id="KW-1185">Reference proteome</keyword>
<dbReference type="OrthoDB" id="3350156at2759"/>
<keyword evidence="1" id="KW-0812">Transmembrane</keyword>
<evidence type="ECO:0000313" key="2">
    <source>
        <dbReference type="EMBL" id="TRM68069.1"/>
    </source>
</evidence>
<dbReference type="EMBL" id="VDMD01000002">
    <property type="protein sequence ID" value="TRM68069.1"/>
    <property type="molecule type" value="Genomic_DNA"/>
</dbReference>
<feature type="transmembrane region" description="Helical" evidence="1">
    <location>
        <begin position="314"/>
        <end position="341"/>
    </location>
</feature>
<organism evidence="2 3">
    <name type="scientific">Schizophyllum amplum</name>
    <dbReference type="NCBI Taxonomy" id="97359"/>
    <lineage>
        <taxon>Eukaryota</taxon>
        <taxon>Fungi</taxon>
        <taxon>Dikarya</taxon>
        <taxon>Basidiomycota</taxon>
        <taxon>Agaricomycotina</taxon>
        <taxon>Agaricomycetes</taxon>
        <taxon>Agaricomycetidae</taxon>
        <taxon>Agaricales</taxon>
        <taxon>Schizophyllaceae</taxon>
        <taxon>Schizophyllum</taxon>
    </lineage>
</organism>